<dbReference type="InterPro" id="IPR008042">
    <property type="entry name" value="Retrotrans_Pao"/>
</dbReference>
<dbReference type="PANTHER" id="PTHR47331">
    <property type="entry name" value="PHD-TYPE DOMAIN-CONTAINING PROTEIN"/>
    <property type="match status" value="1"/>
</dbReference>
<reference evidence="1" key="1">
    <citation type="submission" date="2020-04" db="EMBL/GenBank/DDBJ databases">
        <authorList>
            <person name="Alioto T."/>
            <person name="Alioto T."/>
            <person name="Gomez Garrido J."/>
        </authorList>
    </citation>
    <scope>NUCLEOTIDE SEQUENCE</scope>
    <source>
        <strain evidence="1">A484AB</strain>
    </source>
</reference>
<comment type="caution">
    <text evidence="1">The sequence shown here is derived from an EMBL/GenBank/DDBJ whole genome shotgun (WGS) entry which is preliminary data.</text>
</comment>
<name>A0A6S7IV61_PARCT</name>
<dbReference type="Proteomes" id="UP001152795">
    <property type="component" value="Unassembled WGS sequence"/>
</dbReference>
<feature type="non-terminal residue" evidence="1">
    <location>
        <position position="1"/>
    </location>
</feature>
<dbReference type="AlphaFoldDB" id="A0A6S7IV61"/>
<keyword evidence="2" id="KW-1185">Reference proteome</keyword>
<evidence type="ECO:0000313" key="2">
    <source>
        <dbReference type="Proteomes" id="UP001152795"/>
    </source>
</evidence>
<organism evidence="1 2">
    <name type="scientific">Paramuricea clavata</name>
    <name type="common">Red gorgonian</name>
    <name type="synonym">Violescent sea-whip</name>
    <dbReference type="NCBI Taxonomy" id="317549"/>
    <lineage>
        <taxon>Eukaryota</taxon>
        <taxon>Metazoa</taxon>
        <taxon>Cnidaria</taxon>
        <taxon>Anthozoa</taxon>
        <taxon>Octocorallia</taxon>
        <taxon>Malacalcyonacea</taxon>
        <taxon>Plexauridae</taxon>
        <taxon>Paramuricea</taxon>
    </lineage>
</organism>
<accession>A0A6S7IV61</accession>
<gene>
    <name evidence="1" type="ORF">PACLA_8A044061</name>
</gene>
<proteinExistence type="predicted"/>
<dbReference type="OrthoDB" id="5985614at2759"/>
<dbReference type="Pfam" id="PF05380">
    <property type="entry name" value="Peptidase_A17"/>
    <property type="match status" value="1"/>
</dbReference>
<sequence length="162" mass="19136">TLRFKQIFQELCESKVDWDEPLNDEFCEEWNQIVQKLKEANHMSIPRCYCPDSFGNLDSTVGQLTCGEIDSAELKWIKDIQYPMSKQANYRKVKESLNLFEDKENIIRCHGRIQESPLPYDTKFPILLASDHYFARLFVLRSHEQVMHNGVRETLTQVQSKY</sequence>
<dbReference type="EMBL" id="CACRXK020011166">
    <property type="protein sequence ID" value="CAB4020879.1"/>
    <property type="molecule type" value="Genomic_DNA"/>
</dbReference>
<protein>
    <submittedName>
        <fullName evidence="1">Uncharacterized protein</fullName>
    </submittedName>
</protein>
<evidence type="ECO:0000313" key="1">
    <source>
        <dbReference type="EMBL" id="CAB4020879.1"/>
    </source>
</evidence>